<evidence type="ECO:0000313" key="4">
    <source>
        <dbReference type="EMBL" id="QTD55053.1"/>
    </source>
</evidence>
<dbReference type="PANTHER" id="PTHR42776">
    <property type="entry name" value="SERINE PEPTIDASE S9 FAMILY MEMBER"/>
    <property type="match status" value="1"/>
</dbReference>
<feature type="domain" description="Peptidase S9 prolyl oligopeptidase catalytic" evidence="3">
    <location>
        <begin position="435"/>
        <end position="638"/>
    </location>
</feature>
<evidence type="ECO:0000256" key="2">
    <source>
        <dbReference type="SAM" id="SignalP"/>
    </source>
</evidence>
<proteinExistence type="predicted"/>
<feature type="signal peptide" evidence="2">
    <location>
        <begin position="1"/>
        <end position="26"/>
    </location>
</feature>
<evidence type="ECO:0000313" key="5">
    <source>
        <dbReference type="Proteomes" id="UP000663923"/>
    </source>
</evidence>
<keyword evidence="2" id="KW-0732">Signal</keyword>
<name>A0ABX7T273_9SPHN</name>
<gene>
    <name evidence="4" type="ORF">J4G78_12555</name>
</gene>
<dbReference type="Pfam" id="PF00326">
    <property type="entry name" value="Peptidase_S9"/>
    <property type="match status" value="1"/>
</dbReference>
<dbReference type="Gene3D" id="3.40.50.1820">
    <property type="entry name" value="alpha/beta hydrolase"/>
    <property type="match status" value="1"/>
</dbReference>
<dbReference type="RefSeq" id="WP_207986880.1">
    <property type="nucleotide sequence ID" value="NZ_CP071794.1"/>
</dbReference>
<accession>A0ABX7T273</accession>
<dbReference type="PANTHER" id="PTHR42776:SF27">
    <property type="entry name" value="DIPEPTIDYL PEPTIDASE FAMILY MEMBER 6"/>
    <property type="match status" value="1"/>
</dbReference>
<dbReference type="EMBL" id="CP071794">
    <property type="protein sequence ID" value="QTD55053.1"/>
    <property type="molecule type" value="Genomic_DNA"/>
</dbReference>
<dbReference type="InterPro" id="IPR001375">
    <property type="entry name" value="Peptidase_S9_cat"/>
</dbReference>
<evidence type="ECO:0000259" key="3">
    <source>
        <dbReference type="Pfam" id="PF00326"/>
    </source>
</evidence>
<keyword evidence="5" id="KW-1185">Reference proteome</keyword>
<keyword evidence="1" id="KW-0378">Hydrolase</keyword>
<sequence>MSGRFIAAIAVLITLMFAAISSPSQAQTPLEHFAALPMLNNPKLSPSGDRYAALIATGGKQIFMISPVMASGPKRVVLNIGDADMTGWRWVNEDWLIARIADVKNVQGDDWLVTRTAAIKADGTSTELLVNRKAAQNAADVLWVAKDGSPEILLAYQTSIYSNYPGFWAQVDRINLETGKKKTVVKPKAGVQDWYADQTGNVRLGIGRSDKSLSSKLYYRERNGKLFKIVDRAKRTKGEGLTVPTLFLADPAKALVFDDKDGTDALYHYDLSSLTIGDKIHAVEGYDIDYIHTNADGNALIGYGYTDTRYKVEWLDPTLKELQEALDQSVPGQSARIISRNRAHTRFIVSVGSASRPGKYYIFDTGWGTMQKLGEINDQLGNKSYAPVKTIRYKARDGLSIEAVLTVPKARTTEKLPLIMMPHGGPFARDSERWDWWAQFLADRGYAVLQPNYRGSSGYGVAFALKGEGQWGLAMQDDLDDGVKWAVEQGIADPGRVCIVGGSYGGYAAMRAAHRNPDIYKCAVSFAGVSDLQAMIRYDRRYLNSKWSRTWVKEQAPDLRSVSPIHYAEDVEVPMLLIHGKKDRRVKVSQSRRFAKALKKAGKDVRYVEQKEGDHHFSLEADRVQFLQEMEAFLAQHIPAG</sequence>
<dbReference type="InterPro" id="IPR029058">
    <property type="entry name" value="AB_hydrolase_fold"/>
</dbReference>
<dbReference type="SUPFAM" id="SSF53474">
    <property type="entry name" value="alpha/beta-Hydrolases"/>
    <property type="match status" value="1"/>
</dbReference>
<organism evidence="4 5">
    <name type="scientific">Parasphingorhabdus cellanae</name>
    <dbReference type="NCBI Taxonomy" id="2806553"/>
    <lineage>
        <taxon>Bacteria</taxon>
        <taxon>Pseudomonadati</taxon>
        <taxon>Pseudomonadota</taxon>
        <taxon>Alphaproteobacteria</taxon>
        <taxon>Sphingomonadales</taxon>
        <taxon>Sphingomonadaceae</taxon>
        <taxon>Parasphingorhabdus</taxon>
    </lineage>
</organism>
<dbReference type="Proteomes" id="UP000663923">
    <property type="component" value="Chromosome"/>
</dbReference>
<reference evidence="4 5" key="1">
    <citation type="submission" date="2021-03" db="EMBL/GenBank/DDBJ databases">
        <title>Complete genome of Parasphingorhabdus_sp.JHSY0214.</title>
        <authorList>
            <person name="Yoo J.H."/>
            <person name="Bae J.W."/>
        </authorList>
    </citation>
    <scope>NUCLEOTIDE SEQUENCE [LARGE SCALE GENOMIC DNA]</scope>
    <source>
        <strain evidence="4 5">JHSY0214</strain>
    </source>
</reference>
<evidence type="ECO:0000256" key="1">
    <source>
        <dbReference type="ARBA" id="ARBA00022801"/>
    </source>
</evidence>
<protein>
    <submittedName>
        <fullName evidence="4">S9 family peptidase</fullName>
    </submittedName>
</protein>
<feature type="chain" id="PRO_5045659243" evidence="2">
    <location>
        <begin position="27"/>
        <end position="641"/>
    </location>
</feature>